<dbReference type="Proteomes" id="UP000663873">
    <property type="component" value="Unassembled WGS sequence"/>
</dbReference>
<name>A0A821S3V3_9BILA</name>
<gene>
    <name evidence="2" type="ORF">QYT958_LOCUS27147</name>
    <name evidence="1" type="ORF">UJA718_LOCUS25967</name>
</gene>
<keyword evidence="4" id="KW-1185">Reference proteome</keyword>
<proteinExistence type="predicted"/>
<dbReference type="EMBL" id="CAJOBP010006573">
    <property type="protein sequence ID" value="CAF4495876.1"/>
    <property type="molecule type" value="Genomic_DNA"/>
</dbReference>
<comment type="caution">
    <text evidence="2">The sequence shown here is derived from an EMBL/GenBank/DDBJ whole genome shotgun (WGS) entry which is preliminary data.</text>
</comment>
<evidence type="ECO:0000313" key="2">
    <source>
        <dbReference type="EMBL" id="CAF4850667.1"/>
    </source>
</evidence>
<dbReference type="EMBL" id="CAJOBR010006763">
    <property type="protein sequence ID" value="CAF4850667.1"/>
    <property type="molecule type" value="Genomic_DNA"/>
</dbReference>
<sequence>MSIIDVSDDLKVLEKCKFDIYANPEIFLKKIEAEAELNKRLLSSEFEKLKVACKISSDFTFDYISL</sequence>
<evidence type="ECO:0000313" key="3">
    <source>
        <dbReference type="Proteomes" id="UP000663848"/>
    </source>
</evidence>
<evidence type="ECO:0000313" key="4">
    <source>
        <dbReference type="Proteomes" id="UP000663873"/>
    </source>
</evidence>
<dbReference type="AlphaFoldDB" id="A0A821S3V3"/>
<protein>
    <submittedName>
        <fullName evidence="2">Uncharacterized protein</fullName>
    </submittedName>
</protein>
<reference evidence="2" key="1">
    <citation type="submission" date="2021-02" db="EMBL/GenBank/DDBJ databases">
        <authorList>
            <person name="Nowell W R."/>
        </authorList>
    </citation>
    <scope>NUCLEOTIDE SEQUENCE</scope>
</reference>
<evidence type="ECO:0000313" key="1">
    <source>
        <dbReference type="EMBL" id="CAF4495876.1"/>
    </source>
</evidence>
<organism evidence="2 3">
    <name type="scientific">Rotaria socialis</name>
    <dbReference type="NCBI Taxonomy" id="392032"/>
    <lineage>
        <taxon>Eukaryota</taxon>
        <taxon>Metazoa</taxon>
        <taxon>Spiralia</taxon>
        <taxon>Gnathifera</taxon>
        <taxon>Rotifera</taxon>
        <taxon>Eurotatoria</taxon>
        <taxon>Bdelloidea</taxon>
        <taxon>Philodinida</taxon>
        <taxon>Philodinidae</taxon>
        <taxon>Rotaria</taxon>
    </lineage>
</organism>
<dbReference type="Proteomes" id="UP000663848">
    <property type="component" value="Unassembled WGS sequence"/>
</dbReference>
<accession>A0A821S3V3</accession>